<dbReference type="EMBL" id="CANL01000002">
    <property type="protein sequence ID" value="CCM62216.1"/>
    <property type="molecule type" value="Genomic_DNA"/>
</dbReference>
<name>R4YYZ1_9ACTN</name>
<evidence type="ECO:0000313" key="1">
    <source>
        <dbReference type="EMBL" id="CCM62216.1"/>
    </source>
</evidence>
<keyword evidence="2" id="KW-1185">Reference proteome</keyword>
<evidence type="ECO:0000313" key="2">
    <source>
        <dbReference type="Proteomes" id="UP000018291"/>
    </source>
</evidence>
<dbReference type="STRING" id="1229780.BN381_100103"/>
<gene>
    <name evidence="1" type="ORF">BN381_100103</name>
</gene>
<sequence>MVGAVIIVIVLLVVIPVLVLASSPLIAAAFGQTLTVDGEVRNEGSELIELNK</sequence>
<reference evidence="1 2" key="1">
    <citation type="journal article" date="2013" name="ISME J.">
        <title>Metabolic model for the filamentous 'Candidatus Microthrix parvicella' based on genomic and metagenomic analyses.</title>
        <authorList>
            <person name="Jon McIlroy S."/>
            <person name="Kristiansen R."/>
            <person name="Albertsen M."/>
            <person name="Michael Karst S."/>
            <person name="Rossetti S."/>
            <person name="Lund Nielsen J."/>
            <person name="Tandoi V."/>
            <person name="James Seviour R."/>
            <person name="Nielsen P.H."/>
        </authorList>
    </citation>
    <scope>NUCLEOTIDE SEQUENCE [LARGE SCALE GENOMIC DNA]</scope>
    <source>
        <strain evidence="1 2">RN1</strain>
    </source>
</reference>
<dbReference type="AlphaFoldDB" id="R4YYZ1"/>
<comment type="caution">
    <text evidence="1">The sequence shown here is derived from an EMBL/GenBank/DDBJ whole genome shotgun (WGS) entry which is preliminary data.</text>
</comment>
<dbReference type="HOGENOM" id="CLU_3077944_0_0_11"/>
<organism evidence="1 2">
    <name type="scientific">Candidatus Neomicrothrix parvicella RN1</name>
    <dbReference type="NCBI Taxonomy" id="1229780"/>
    <lineage>
        <taxon>Bacteria</taxon>
        <taxon>Bacillati</taxon>
        <taxon>Actinomycetota</taxon>
        <taxon>Acidimicrobiia</taxon>
        <taxon>Acidimicrobiales</taxon>
        <taxon>Microthrixaceae</taxon>
        <taxon>Candidatus Neomicrothrix</taxon>
    </lineage>
</organism>
<dbReference type="RefSeq" id="WP_012223425.1">
    <property type="nucleotide sequence ID" value="NZ_HG422565.1"/>
</dbReference>
<accession>R4YYZ1</accession>
<dbReference type="Proteomes" id="UP000018291">
    <property type="component" value="Unassembled WGS sequence"/>
</dbReference>
<protein>
    <submittedName>
        <fullName evidence="1">Uncharacterized protein</fullName>
    </submittedName>
</protein>
<proteinExistence type="predicted"/>